<feature type="region of interest" description="Disordered" evidence="1">
    <location>
        <begin position="22"/>
        <end position="88"/>
    </location>
</feature>
<proteinExistence type="predicted"/>
<reference evidence="2" key="1">
    <citation type="submission" date="2020-02" db="EMBL/GenBank/DDBJ databases">
        <authorList>
            <person name="Meier V. D."/>
        </authorList>
    </citation>
    <scope>NUCLEOTIDE SEQUENCE</scope>
    <source>
        <strain evidence="2">AVDCRST_MAG83</strain>
    </source>
</reference>
<sequence>GIRDDLRRRTGRRFLHLAPAAAAVDAAGPQEGVAAGRRPAHRPSVHPGRQRRLPGQRGLHDRTRDVLAGSTGPDVHPAGRSPRRPFRL</sequence>
<accession>A0A6J4HYU0</accession>
<feature type="non-terminal residue" evidence="2">
    <location>
        <position position="88"/>
    </location>
</feature>
<organism evidence="2">
    <name type="scientific">uncultured Arthrobacter sp</name>
    <dbReference type="NCBI Taxonomy" id="114050"/>
    <lineage>
        <taxon>Bacteria</taxon>
        <taxon>Bacillati</taxon>
        <taxon>Actinomycetota</taxon>
        <taxon>Actinomycetes</taxon>
        <taxon>Micrococcales</taxon>
        <taxon>Micrococcaceae</taxon>
        <taxon>Arthrobacter</taxon>
        <taxon>environmental samples</taxon>
    </lineage>
</organism>
<name>A0A6J4HYU0_9MICC</name>
<dbReference type="EMBL" id="CADCTE010000087">
    <property type="protein sequence ID" value="CAA9237963.1"/>
    <property type="molecule type" value="Genomic_DNA"/>
</dbReference>
<gene>
    <name evidence="2" type="ORF">AVDCRST_MAG83-1495</name>
</gene>
<protein>
    <submittedName>
        <fullName evidence="2">Uncharacterized protein</fullName>
    </submittedName>
</protein>
<evidence type="ECO:0000256" key="1">
    <source>
        <dbReference type="SAM" id="MobiDB-lite"/>
    </source>
</evidence>
<feature type="compositionally biased region" description="Basic residues" evidence="1">
    <location>
        <begin position="38"/>
        <end position="54"/>
    </location>
</feature>
<evidence type="ECO:0000313" key="2">
    <source>
        <dbReference type="EMBL" id="CAA9237963.1"/>
    </source>
</evidence>
<dbReference type="AlphaFoldDB" id="A0A6J4HYU0"/>
<feature type="non-terminal residue" evidence="2">
    <location>
        <position position="1"/>
    </location>
</feature>